<keyword evidence="1" id="KW-0812">Transmembrane</keyword>
<reference evidence="4 5" key="1">
    <citation type="submission" date="2021-06" db="EMBL/GenBank/DDBJ databases">
        <authorList>
            <person name="Sun Q."/>
            <person name="Li D."/>
        </authorList>
    </citation>
    <scope>NUCLEOTIDE SEQUENCE [LARGE SCALE GENOMIC DNA]</scope>
    <source>
        <strain evidence="4 5">MSJ-4</strain>
    </source>
</reference>
<evidence type="ECO:0000313" key="5">
    <source>
        <dbReference type="Proteomes" id="UP000736583"/>
    </source>
</evidence>
<sequence length="1886" mass="205874">MKLKKNVYRTVLSFCLVVLLTLQAAPFNAVAYAQGISVDSQLAVPATFMASNKTSVLVGDNLSFPLEVTQDGNVLAPNGTIHGRKPFSIKSTGIKVPVKGDAADPNVVDESTVILKGDWIMLDKATYFPEVILPTATKILTEKSGLKIGTAYFSSESIRIVFDGEDRFFNGQGQKVTFGFESTAKGDVSGISYGDKKLISIFGGSYYLENPNTKSAYSITNKSNSNASENGWINLPDFVEGTIQWQVDVASMDMFDSTISLPLDGLKFYDALDPLQVGTYVEGSLKINGNSVTPDSGANNALAYTFPAGFGDKATITFKTWIPKAKYYREYNGDNGWQTVENTAELRDTSDSKLVSSGQWRVCLKPDWIQKRGTLDKRLNPEDSRTITWTIDLNKNYSKTGLKNFTITDDLPTGLAFKSAEYQLWDDGKKEWADTKTSIDPVGNVYSFGDVKGPIRLIIVSEVTGSQTSFTNTATARWDLDVNTVQNNDGGTVKDNATIAIGAHTFTKGGTITQDDYNIGAVTWTVNLTPQESLPNAEVYELLVYGDSIDLNQVDANDKVSPAILSLLKTKGGTTEAYWQQYKDGSFTTNHDLNLEVIPLTQGGKRVADLLRVTGYNTDKLASFTFRSVLTNPDQFAGQYGTVDNRPRKNRAHLIDGNEYIKRADKYVNHHARMLNKEMLYASKPLNTNVAPNYISHYITNDNNETDTLVAYDQVTNTVTFRLAVNMPGLKTDEMANDGGNRVAKDIKLVDILPEGWEFVPFSEGKDFELWRGYSSNNSSHNWGTRNDAKEIIAPTDSRHVVEFSSVGNVGTFSFSKLESPYVILIKARPTEETLRQYFATGSTKHEMYNTAQLHIKWGEIPTVRTEKRKVIVPMKSLGKSVTKPNHGVLEWTVNYSPPFEMKETVYLQDTLGGGLALRNDENENLSLRRPDMAVYRAKLTPSGDLSRDGDALNLYDPDCEVKVEAVTEDSVTRLIFRMKDPNKLYQIVYQTEVTEVPSGGKVGNEIKLMGDDTMKDISAKSESAVDNSDVGGSANTQGKLDLKKVDPTGKPLVGVKFTLYLMDGVTEVASGTTGEDGKLSLFAKAGIYVLKQTYIDETTYLPTITVYQVRVASTPWNPIWVDGVEVTPTKPLVVPTPVWEPGDLKLETAIEGKGADPTKDFEYIATFSNGKSYAYYGSKNGTLVSGGTVTLRGDQTITIKGIPDGIIYTIVQKDYTGDGYATNPVGLTHTGNIVGKETAETKFVNSKYLPGKLTIGQTVAGNGGDKNKEFVFTVNFGGAGKDGAYSYTKSDGTTGNIKSHETISLKHGETVTISDIPKDTTYNVIEGDYTGDGYITNPTNGMYTGIIEEDGNHIAEFVNARMLAGGLLIEQNVEGKGADKNKEFVYTVTFDGEGKDGIYSYTKWDGSSGNIKSGETISLKHGETITIYDIPKDTTYNVTQEDYTGDGYSTDPAGCKQTGTIQEKKIAEARFINNKYLPGGFLISQMVEGNGGDKNKEFVFTVTFDGEGKDGIYSYTKSDGTNGTIQSGGTISLKHGETVTSLDIPKDTTYTIVQKDYTGDGYTTNPVNRMHTGTIREGEIVQVHFVNARYISSHGGSGTETPKVDKMKLQVKESEITSEITGDNLKETDYTGASWAELKENLIKANMVLNDSKATQSEVDEALVALTNAREGLVPVTPTLTVDKIELQAKVTEITSEISASNLKETDYTATSWAEVKEKLIKANTVLNDSKATQSEVDGALAALTNAREGLVPVTPTPTVDKIELQAKVTEITGEISASNLKETGYTATSWAELKEKLIKANTVLNDSKATQSEVDGALVALTNAREGLVKESSDGGMTTLSVPKTGDNSLSTIWGIGLAISALMLLVLINLDFVFRNKKGIRNR</sequence>
<evidence type="ECO:0000313" key="4">
    <source>
        <dbReference type="EMBL" id="MBU5592641.1"/>
    </source>
</evidence>
<dbReference type="InterPro" id="IPR055382">
    <property type="entry name" value="DUF7601"/>
</dbReference>
<feature type="domain" description="DUF7601" evidence="3">
    <location>
        <begin position="1143"/>
        <end position="1248"/>
    </location>
</feature>
<feature type="domain" description="DUF7601" evidence="3">
    <location>
        <begin position="1483"/>
        <end position="1590"/>
    </location>
</feature>
<name>A0ABS6F2A8_9CLOT</name>
<organism evidence="4 5">
    <name type="scientific">Clostridium simiarum</name>
    <dbReference type="NCBI Taxonomy" id="2841506"/>
    <lineage>
        <taxon>Bacteria</taxon>
        <taxon>Bacillati</taxon>
        <taxon>Bacillota</taxon>
        <taxon>Clostridia</taxon>
        <taxon>Eubacteriales</taxon>
        <taxon>Clostridiaceae</taxon>
        <taxon>Clostridium</taxon>
    </lineage>
</organism>
<evidence type="ECO:0000256" key="2">
    <source>
        <dbReference type="SAM" id="SignalP"/>
    </source>
</evidence>
<dbReference type="Proteomes" id="UP000736583">
    <property type="component" value="Unassembled WGS sequence"/>
</dbReference>
<keyword evidence="1" id="KW-1133">Transmembrane helix</keyword>
<evidence type="ECO:0000259" key="3">
    <source>
        <dbReference type="Pfam" id="PF24547"/>
    </source>
</evidence>
<keyword evidence="1" id="KW-0472">Membrane</keyword>
<feature type="transmembrane region" description="Helical" evidence="1">
    <location>
        <begin position="1855"/>
        <end position="1877"/>
    </location>
</feature>
<proteinExistence type="predicted"/>
<feature type="chain" id="PRO_5045875814" evidence="2">
    <location>
        <begin position="25"/>
        <end position="1886"/>
    </location>
</feature>
<dbReference type="Pfam" id="PF07554">
    <property type="entry name" value="FIVAR"/>
    <property type="match status" value="3"/>
</dbReference>
<keyword evidence="5" id="KW-1185">Reference proteome</keyword>
<gene>
    <name evidence="4" type="ORF">KQI89_12830</name>
</gene>
<accession>A0ABS6F2A8</accession>
<feature type="domain" description="DUF7601" evidence="3">
    <location>
        <begin position="1252"/>
        <end position="1362"/>
    </location>
</feature>
<dbReference type="Pfam" id="PF24547">
    <property type="entry name" value="DUF7601"/>
    <property type="match status" value="4"/>
</dbReference>
<protein>
    <submittedName>
        <fullName evidence="4">FIVAR domain-containing protein</fullName>
    </submittedName>
</protein>
<feature type="domain" description="DUF7601" evidence="3">
    <location>
        <begin position="1366"/>
        <end position="1476"/>
    </location>
</feature>
<dbReference type="RefSeq" id="WP_216457395.1">
    <property type="nucleotide sequence ID" value="NZ_JAHLQL010000004.1"/>
</dbReference>
<comment type="caution">
    <text evidence="4">The sequence shown here is derived from an EMBL/GenBank/DDBJ whole genome shotgun (WGS) entry which is preliminary data.</text>
</comment>
<feature type="signal peptide" evidence="2">
    <location>
        <begin position="1"/>
        <end position="24"/>
    </location>
</feature>
<evidence type="ECO:0000256" key="1">
    <source>
        <dbReference type="SAM" id="Phobius"/>
    </source>
</evidence>
<dbReference type="EMBL" id="JAHLQL010000004">
    <property type="protein sequence ID" value="MBU5592641.1"/>
    <property type="molecule type" value="Genomic_DNA"/>
</dbReference>
<keyword evidence="2" id="KW-0732">Signal</keyword>